<evidence type="ECO:0000259" key="5">
    <source>
        <dbReference type="Pfam" id="PF01420"/>
    </source>
</evidence>
<keyword evidence="6" id="KW-0540">Nuclease</keyword>
<feature type="domain" description="Type I restriction modification DNA specificity" evidence="5">
    <location>
        <begin position="6"/>
        <end position="185"/>
    </location>
</feature>
<evidence type="ECO:0000256" key="2">
    <source>
        <dbReference type="ARBA" id="ARBA00022747"/>
    </source>
</evidence>
<dbReference type="CDD" id="cd17256">
    <property type="entry name" value="RMtype1_S_EcoJA65PI-TRD1-CR1_like"/>
    <property type="match status" value="1"/>
</dbReference>
<dbReference type="GO" id="GO:0004519">
    <property type="term" value="F:endonuclease activity"/>
    <property type="evidence" value="ECO:0007669"/>
    <property type="project" value="UniProtKB-KW"/>
</dbReference>
<dbReference type="Gene3D" id="3.90.220.20">
    <property type="entry name" value="DNA methylase specificity domains"/>
    <property type="match status" value="2"/>
</dbReference>
<dbReference type="Pfam" id="PF01420">
    <property type="entry name" value="Methylase_S"/>
    <property type="match status" value="2"/>
</dbReference>
<dbReference type="RefSeq" id="WP_210226171.1">
    <property type="nucleotide sequence ID" value="NZ_CP072800.1"/>
</dbReference>
<evidence type="ECO:0000313" key="7">
    <source>
        <dbReference type="Proteomes" id="UP000672027"/>
    </source>
</evidence>
<keyword evidence="3" id="KW-0238">DNA-binding</keyword>
<feature type="domain" description="Type I restriction modification DNA specificity" evidence="5">
    <location>
        <begin position="217"/>
        <end position="380"/>
    </location>
</feature>
<dbReference type="InterPro" id="IPR051212">
    <property type="entry name" value="Type-I_RE_S_subunit"/>
</dbReference>
<feature type="region of interest" description="Disordered" evidence="4">
    <location>
        <begin position="441"/>
        <end position="461"/>
    </location>
</feature>
<keyword evidence="2" id="KW-0680">Restriction system</keyword>
<proteinExistence type="inferred from homology"/>
<keyword evidence="6" id="KW-0255">Endonuclease</keyword>
<keyword evidence="6" id="KW-0378">Hydrolase</keyword>
<reference evidence="6 7" key="1">
    <citation type="submission" date="2021-04" db="EMBL/GenBank/DDBJ databases">
        <title>Genomics, taxonomy and metabolism of representatives of sulfur bacteria of the genus Thiothrix: Thiothrix fructosivorans QT, Thiothrix unzii A1T and three new species, Thiothrix subterranea sp. nov., Thiothrix litoralis sp. nov. and 'Candidatus Thiothrix anitrata' sp. nov.</title>
        <authorList>
            <person name="Ravin N.V."/>
            <person name="Smolyakov D."/>
            <person name="Rudenko T.S."/>
            <person name="Mardanov A.V."/>
            <person name="Beletsky A.V."/>
            <person name="Markov N.D."/>
            <person name="Fomenkov A.I."/>
            <person name="Roberts R.J."/>
            <person name="Karnachuk O.V."/>
            <person name="Novikov A."/>
            <person name="Grabovich M.Y."/>
        </authorList>
    </citation>
    <scope>NUCLEOTIDE SEQUENCE [LARGE SCALE GENOMIC DNA]</scope>
    <source>
        <strain evidence="6 7">A52</strain>
    </source>
</reference>
<protein>
    <submittedName>
        <fullName evidence="6">Restriction endonuclease subunit S</fullName>
        <ecNumber evidence="6">3.1.21.-</ecNumber>
    </submittedName>
</protein>
<dbReference type="InterPro" id="IPR000055">
    <property type="entry name" value="Restrct_endonuc_typeI_TRD"/>
</dbReference>
<organism evidence="6 7">
    <name type="scientific">Candidatus Thiothrix anitrata</name>
    <dbReference type="NCBI Taxonomy" id="2823902"/>
    <lineage>
        <taxon>Bacteria</taxon>
        <taxon>Pseudomonadati</taxon>
        <taxon>Pseudomonadota</taxon>
        <taxon>Gammaproteobacteria</taxon>
        <taxon>Thiotrichales</taxon>
        <taxon>Thiotrichaceae</taxon>
        <taxon>Thiothrix</taxon>
    </lineage>
</organism>
<evidence type="ECO:0000256" key="3">
    <source>
        <dbReference type="ARBA" id="ARBA00023125"/>
    </source>
</evidence>
<dbReference type="PANTHER" id="PTHR43140">
    <property type="entry name" value="TYPE-1 RESTRICTION ENZYME ECOKI SPECIFICITY PROTEIN"/>
    <property type="match status" value="1"/>
</dbReference>
<evidence type="ECO:0000313" key="6">
    <source>
        <dbReference type="EMBL" id="QTR49316.1"/>
    </source>
</evidence>
<accession>A0ABX7X018</accession>
<dbReference type="EMBL" id="CP072800">
    <property type="protein sequence ID" value="QTR49316.1"/>
    <property type="molecule type" value="Genomic_DNA"/>
</dbReference>
<gene>
    <name evidence="6" type="ORF">J8380_13785</name>
</gene>
<comment type="similarity">
    <text evidence="1">Belongs to the type-I restriction system S methylase family.</text>
</comment>
<sequence length="461" mass="50958">MDNKLPEEWVCSTISSIANVKGGKRLPKGTSFSNSPTNHPYLRVTDFQDGNIITLGLKYIDEDTFNDISTYTINKGDLYISIAGTIGLVGSIPDYLDGASLTENAAKICDIEINKNYLKFFLNSNYAKNQFIEKTVSSGQPKLALFRIRDCELFVAPLTEQKVIAEKLDSLLAQVESTKARLESIPGILKQFRQSVLAAAVSGELTEDWRGTKELIGWREETIGTVADVSTGTTPKRTENKFWDGGDIPWLTSAATGKSFTYEAEQFVTEQAVKECSLKVFPEGTLLLAMYGEGKTRGQVTEMKISAACNQACAAITIHDKAIDLTFLKFILISNYEETRRAAAGGNQPNLNLKKVRDIPIPLPSIEEQEEIVRRVEELFGFADKVAAQVKTAMESVNHLTQSILAQAFSGELTKDWREQNPDLISGENSAAALLERIKAERAKLKPTQQPRELTKKATKS</sequence>
<keyword evidence="7" id="KW-1185">Reference proteome</keyword>
<dbReference type="SUPFAM" id="SSF116734">
    <property type="entry name" value="DNA methylase specificity domain"/>
    <property type="match status" value="2"/>
</dbReference>
<dbReference type="EC" id="3.1.21.-" evidence="6"/>
<name>A0ABX7X018_9GAMM</name>
<dbReference type="GO" id="GO:0016787">
    <property type="term" value="F:hydrolase activity"/>
    <property type="evidence" value="ECO:0007669"/>
    <property type="project" value="UniProtKB-KW"/>
</dbReference>
<evidence type="ECO:0000256" key="4">
    <source>
        <dbReference type="SAM" id="MobiDB-lite"/>
    </source>
</evidence>
<evidence type="ECO:0000256" key="1">
    <source>
        <dbReference type="ARBA" id="ARBA00010923"/>
    </source>
</evidence>
<dbReference type="PANTHER" id="PTHR43140:SF1">
    <property type="entry name" value="TYPE I RESTRICTION ENZYME ECOKI SPECIFICITY SUBUNIT"/>
    <property type="match status" value="1"/>
</dbReference>
<dbReference type="Proteomes" id="UP000672027">
    <property type="component" value="Chromosome"/>
</dbReference>
<dbReference type="InterPro" id="IPR044946">
    <property type="entry name" value="Restrct_endonuc_typeI_TRD_sf"/>
</dbReference>